<evidence type="ECO:0000313" key="2">
    <source>
        <dbReference type="Proteomes" id="UP000663828"/>
    </source>
</evidence>
<sequence length="263" mass="31283">MDFLLNKWFLKKKQRKINDLPKYMPLQPYRSIHIDELAVPSSIVELFRTAAPTTKFTLFVPIDYLEENDYIQLEMIQHSFSLMVFIRRSNAYPPDVLEHIQQLFNLVMDSSNCIHIWGNMNNIISTLENLEFFFHDMFHPVHYINIQKQFKQWYNSTFIHGYYCEQNLKFNTIDGPLCSCSYRPLKTLNEEWTIDQAIAYTFTEYLNIDIADNISSNQICSAISTLSIVLDQQWTREQVQSYIQAHMNLRQVNIFYSLLIVYL</sequence>
<keyword evidence="2" id="KW-1185">Reference proteome</keyword>
<dbReference type="EMBL" id="CAJNOR010007104">
    <property type="protein sequence ID" value="CAF1610805.1"/>
    <property type="molecule type" value="Genomic_DNA"/>
</dbReference>
<gene>
    <name evidence="1" type="ORF">XAT740_LOCUS48873</name>
</gene>
<accession>A0A816BP20</accession>
<reference evidence="1" key="1">
    <citation type="submission" date="2021-02" db="EMBL/GenBank/DDBJ databases">
        <authorList>
            <person name="Nowell W R."/>
        </authorList>
    </citation>
    <scope>NUCLEOTIDE SEQUENCE</scope>
</reference>
<organism evidence="1 2">
    <name type="scientific">Adineta ricciae</name>
    <name type="common">Rotifer</name>
    <dbReference type="NCBI Taxonomy" id="249248"/>
    <lineage>
        <taxon>Eukaryota</taxon>
        <taxon>Metazoa</taxon>
        <taxon>Spiralia</taxon>
        <taxon>Gnathifera</taxon>
        <taxon>Rotifera</taxon>
        <taxon>Eurotatoria</taxon>
        <taxon>Bdelloidea</taxon>
        <taxon>Adinetida</taxon>
        <taxon>Adinetidae</taxon>
        <taxon>Adineta</taxon>
    </lineage>
</organism>
<dbReference type="Proteomes" id="UP000663828">
    <property type="component" value="Unassembled WGS sequence"/>
</dbReference>
<name>A0A816BP20_ADIRI</name>
<dbReference type="AlphaFoldDB" id="A0A816BP20"/>
<comment type="caution">
    <text evidence="1">The sequence shown here is derived from an EMBL/GenBank/DDBJ whole genome shotgun (WGS) entry which is preliminary data.</text>
</comment>
<evidence type="ECO:0000313" key="1">
    <source>
        <dbReference type="EMBL" id="CAF1610805.1"/>
    </source>
</evidence>
<protein>
    <submittedName>
        <fullName evidence="1">Uncharacterized protein</fullName>
    </submittedName>
</protein>
<proteinExistence type="predicted"/>